<dbReference type="Pfam" id="PF00005">
    <property type="entry name" value="ABC_tran"/>
    <property type="match status" value="1"/>
</dbReference>
<dbReference type="GO" id="GO:0005524">
    <property type="term" value="F:ATP binding"/>
    <property type="evidence" value="ECO:0007669"/>
    <property type="project" value="UniProtKB-KW"/>
</dbReference>
<proteinExistence type="inferred from homology"/>
<organism evidence="6 7">
    <name type="scientific">Candidatus Fimimorpha faecalis</name>
    <dbReference type="NCBI Taxonomy" id="2840824"/>
    <lineage>
        <taxon>Bacteria</taxon>
        <taxon>Bacillati</taxon>
        <taxon>Bacillota</taxon>
        <taxon>Clostridia</taxon>
        <taxon>Eubacteriales</taxon>
        <taxon>Candidatus Fimimorpha</taxon>
    </lineage>
</organism>
<dbReference type="PANTHER" id="PTHR43335:SF4">
    <property type="entry name" value="ABC TRANSPORTER, ATP-BINDING PROTEIN"/>
    <property type="match status" value="1"/>
</dbReference>
<dbReference type="SUPFAM" id="SSF52540">
    <property type="entry name" value="P-loop containing nucleoside triphosphate hydrolases"/>
    <property type="match status" value="1"/>
</dbReference>
<dbReference type="InterPro" id="IPR027417">
    <property type="entry name" value="P-loop_NTPase"/>
</dbReference>
<reference evidence="6" key="1">
    <citation type="submission" date="2020-10" db="EMBL/GenBank/DDBJ databases">
        <authorList>
            <person name="Gilroy R."/>
        </authorList>
    </citation>
    <scope>NUCLEOTIDE SEQUENCE</scope>
    <source>
        <strain evidence="6">ChiW13-3771</strain>
    </source>
</reference>
<dbReference type="EMBL" id="DVHN01000079">
    <property type="protein sequence ID" value="HIR88658.1"/>
    <property type="molecule type" value="Genomic_DNA"/>
</dbReference>
<evidence type="ECO:0000256" key="1">
    <source>
        <dbReference type="ARBA" id="ARBA00005417"/>
    </source>
</evidence>
<comment type="caution">
    <text evidence="6">The sequence shown here is derived from an EMBL/GenBank/DDBJ whole genome shotgun (WGS) entry which is preliminary data.</text>
</comment>
<sequence>MEAVVQIEHLKKRFGKKVAIPDLTMEVYAGEVFGFLGPNGAGKTTTIKILTGLLQSDEGNVKICGYDLEKEFEKALTRVGAIVENPELYSYMSGWSNLKMFARMRKGVTDERLKEIVELVGLSNRIHEKVKKYSLGMRQRLGLAVTLMADPEVLILDEPTNGLDPAGIKHLRDILKELAHRKNVCVIVSSHLMSEMELMCDRVGILSEGKLIQVQKIGAILETAQEEKIIYCYHVKESSKVVSWLEKNYTLNAEKKDEEHFELSIDNTDQLIEINKNIILNGFSILTVCPKEKVSLEDVFLEMTEKGGDSIASLNEE</sequence>
<protein>
    <submittedName>
        <fullName evidence="6">ABC transporter ATP-binding protein</fullName>
    </submittedName>
</protein>
<evidence type="ECO:0000259" key="5">
    <source>
        <dbReference type="PROSITE" id="PS50893"/>
    </source>
</evidence>
<dbReference type="Gene3D" id="3.40.50.300">
    <property type="entry name" value="P-loop containing nucleotide triphosphate hydrolases"/>
    <property type="match status" value="1"/>
</dbReference>
<evidence type="ECO:0000313" key="7">
    <source>
        <dbReference type="Proteomes" id="UP000824201"/>
    </source>
</evidence>
<dbReference type="PROSITE" id="PS00211">
    <property type="entry name" value="ABC_TRANSPORTER_1"/>
    <property type="match status" value="1"/>
</dbReference>
<reference evidence="6" key="2">
    <citation type="journal article" date="2021" name="PeerJ">
        <title>Extensive microbial diversity within the chicken gut microbiome revealed by metagenomics and culture.</title>
        <authorList>
            <person name="Gilroy R."/>
            <person name="Ravi A."/>
            <person name="Getino M."/>
            <person name="Pursley I."/>
            <person name="Horton D.L."/>
            <person name="Alikhan N.F."/>
            <person name="Baker D."/>
            <person name="Gharbi K."/>
            <person name="Hall N."/>
            <person name="Watson M."/>
            <person name="Adriaenssens E.M."/>
            <person name="Foster-Nyarko E."/>
            <person name="Jarju S."/>
            <person name="Secka A."/>
            <person name="Antonio M."/>
            <person name="Oren A."/>
            <person name="Chaudhuri R.R."/>
            <person name="La Ragione R."/>
            <person name="Hildebrand F."/>
            <person name="Pallen M.J."/>
        </authorList>
    </citation>
    <scope>NUCLEOTIDE SEQUENCE</scope>
    <source>
        <strain evidence="6">ChiW13-3771</strain>
    </source>
</reference>
<comment type="similarity">
    <text evidence="1">Belongs to the ABC transporter superfamily.</text>
</comment>
<dbReference type="PROSITE" id="PS50893">
    <property type="entry name" value="ABC_TRANSPORTER_2"/>
    <property type="match status" value="1"/>
</dbReference>
<keyword evidence="3" id="KW-0547">Nucleotide-binding</keyword>
<dbReference type="InterPro" id="IPR017871">
    <property type="entry name" value="ABC_transporter-like_CS"/>
</dbReference>
<keyword evidence="2" id="KW-0813">Transport</keyword>
<dbReference type="InterPro" id="IPR003593">
    <property type="entry name" value="AAA+_ATPase"/>
</dbReference>
<dbReference type="GO" id="GO:0016887">
    <property type="term" value="F:ATP hydrolysis activity"/>
    <property type="evidence" value="ECO:0007669"/>
    <property type="project" value="InterPro"/>
</dbReference>
<evidence type="ECO:0000256" key="3">
    <source>
        <dbReference type="ARBA" id="ARBA00022741"/>
    </source>
</evidence>
<name>A0A9D1EES5_9FIRM</name>
<dbReference type="SMART" id="SM00382">
    <property type="entry name" value="AAA"/>
    <property type="match status" value="1"/>
</dbReference>
<feature type="domain" description="ABC transporter" evidence="5">
    <location>
        <begin position="5"/>
        <end position="233"/>
    </location>
</feature>
<accession>A0A9D1EES5</accession>
<dbReference type="Proteomes" id="UP000824201">
    <property type="component" value="Unassembled WGS sequence"/>
</dbReference>
<evidence type="ECO:0000256" key="2">
    <source>
        <dbReference type="ARBA" id="ARBA00022448"/>
    </source>
</evidence>
<gene>
    <name evidence="6" type="ORF">IAC96_06880</name>
</gene>
<dbReference type="AlphaFoldDB" id="A0A9D1EES5"/>
<evidence type="ECO:0000256" key="4">
    <source>
        <dbReference type="ARBA" id="ARBA00022840"/>
    </source>
</evidence>
<dbReference type="InterPro" id="IPR003439">
    <property type="entry name" value="ABC_transporter-like_ATP-bd"/>
</dbReference>
<evidence type="ECO:0000313" key="6">
    <source>
        <dbReference type="EMBL" id="HIR88658.1"/>
    </source>
</evidence>
<keyword evidence="4 6" id="KW-0067">ATP-binding</keyword>
<dbReference type="PANTHER" id="PTHR43335">
    <property type="entry name" value="ABC TRANSPORTER, ATP-BINDING PROTEIN"/>
    <property type="match status" value="1"/>
</dbReference>